<protein>
    <submittedName>
        <fullName evidence="2">Uncharacterized protein</fullName>
    </submittedName>
</protein>
<dbReference type="EMBL" id="JACWUN010000022">
    <property type="protein sequence ID" value="MBD1401803.1"/>
    <property type="molecule type" value="Genomic_DNA"/>
</dbReference>
<reference evidence="2" key="1">
    <citation type="submission" date="2020-09" db="EMBL/GenBank/DDBJ databases">
        <title>Pelobacter alkaliphilus sp. nov., a novel anaerobic arsenate-reducing bacterium from terrestrial mud volcano.</title>
        <authorList>
            <person name="Khomyakova M.A."/>
            <person name="Merkel A.Y."/>
            <person name="Slobodkin A.I."/>
        </authorList>
    </citation>
    <scope>NUCLEOTIDE SEQUENCE</scope>
    <source>
        <strain evidence="2">M08fum</strain>
    </source>
</reference>
<keyword evidence="3" id="KW-1185">Reference proteome</keyword>
<organism evidence="2 3">
    <name type="scientific">Pelovirga terrestris</name>
    <dbReference type="NCBI Taxonomy" id="2771352"/>
    <lineage>
        <taxon>Bacteria</taxon>
        <taxon>Pseudomonadati</taxon>
        <taxon>Thermodesulfobacteriota</taxon>
        <taxon>Desulfuromonadia</taxon>
        <taxon>Geobacterales</taxon>
        <taxon>Geobacteraceae</taxon>
        <taxon>Pelovirga</taxon>
    </lineage>
</organism>
<proteinExistence type="predicted"/>
<comment type="caution">
    <text evidence="2">The sequence shown here is derived from an EMBL/GenBank/DDBJ whole genome shotgun (WGS) entry which is preliminary data.</text>
</comment>
<gene>
    <name evidence="2" type="ORF">ICT70_14165</name>
</gene>
<dbReference type="AlphaFoldDB" id="A0A8J6UHQ5"/>
<feature type="transmembrane region" description="Helical" evidence="1">
    <location>
        <begin position="49"/>
        <end position="70"/>
    </location>
</feature>
<keyword evidence="1" id="KW-0472">Membrane</keyword>
<name>A0A8J6UHQ5_9BACT</name>
<evidence type="ECO:0000256" key="1">
    <source>
        <dbReference type="SAM" id="Phobius"/>
    </source>
</evidence>
<dbReference type="Proteomes" id="UP000632828">
    <property type="component" value="Unassembled WGS sequence"/>
</dbReference>
<sequence length="120" mass="14093">MEEEHLPDPKEYAAELKKIRFRRLLLWLVIGAYLPAMMVALDSPDYRKWATVVFVSWLVLLILTVGYACLARCPRCRELFHTHGPTFLPLRRCLHCALHITADKRPPENDHPRARFSKKR</sequence>
<dbReference type="RefSeq" id="WP_191157759.1">
    <property type="nucleotide sequence ID" value="NZ_JACWUN010000022.1"/>
</dbReference>
<accession>A0A8J6UHQ5</accession>
<feature type="transmembrane region" description="Helical" evidence="1">
    <location>
        <begin position="24"/>
        <end position="43"/>
    </location>
</feature>
<evidence type="ECO:0000313" key="3">
    <source>
        <dbReference type="Proteomes" id="UP000632828"/>
    </source>
</evidence>
<evidence type="ECO:0000313" key="2">
    <source>
        <dbReference type="EMBL" id="MBD1401803.1"/>
    </source>
</evidence>
<keyword evidence="1" id="KW-1133">Transmembrane helix</keyword>
<keyword evidence="1" id="KW-0812">Transmembrane</keyword>